<keyword evidence="1" id="KW-0472">Membrane</keyword>
<gene>
    <name evidence="2" type="ORF">MNBD_GAMMA07-889</name>
</gene>
<evidence type="ECO:0000313" key="2">
    <source>
        <dbReference type="EMBL" id="VAW56704.1"/>
    </source>
</evidence>
<organism evidence="2">
    <name type="scientific">hydrothermal vent metagenome</name>
    <dbReference type="NCBI Taxonomy" id="652676"/>
    <lineage>
        <taxon>unclassified sequences</taxon>
        <taxon>metagenomes</taxon>
        <taxon>ecological metagenomes</taxon>
    </lineage>
</organism>
<dbReference type="EMBL" id="UOFF01000270">
    <property type="protein sequence ID" value="VAW56704.1"/>
    <property type="molecule type" value="Genomic_DNA"/>
</dbReference>
<keyword evidence="1" id="KW-0812">Transmembrane</keyword>
<accession>A0A3B0XKR0</accession>
<reference evidence="2" key="1">
    <citation type="submission" date="2018-06" db="EMBL/GenBank/DDBJ databases">
        <authorList>
            <person name="Zhirakovskaya E."/>
        </authorList>
    </citation>
    <scope>NUCLEOTIDE SEQUENCE</scope>
</reference>
<dbReference type="AlphaFoldDB" id="A0A3B0XKR0"/>
<sequence>MAKVNPLSENQRSRKTLLRVLLKIFTAITFLFLGYIFTVGLFSCEETTPAKSQYTFDLSALSNGDAAYFKPGNRELLVIKTNDKLIAFWANDPIYGCKLEFFNTFIKPVCIDIKYNLNGFSSRKNQQLTSPKFTVHKQNLLIIDG</sequence>
<feature type="transmembrane region" description="Helical" evidence="1">
    <location>
        <begin position="20"/>
        <end position="42"/>
    </location>
</feature>
<evidence type="ECO:0000256" key="1">
    <source>
        <dbReference type="SAM" id="Phobius"/>
    </source>
</evidence>
<proteinExistence type="predicted"/>
<keyword evidence="1" id="KW-1133">Transmembrane helix</keyword>
<name>A0A3B0XKR0_9ZZZZ</name>
<protein>
    <submittedName>
        <fullName evidence="2">Uncharacterized protein</fullName>
    </submittedName>
</protein>